<dbReference type="GO" id="GO:0006511">
    <property type="term" value="P:ubiquitin-dependent protein catabolic process"/>
    <property type="evidence" value="ECO:0007669"/>
    <property type="project" value="InterPro"/>
</dbReference>
<feature type="domain" description="RanBP2-type" evidence="9">
    <location>
        <begin position="621"/>
        <end position="649"/>
    </location>
</feature>
<dbReference type="OMA" id="KWSRTGR"/>
<keyword evidence="12" id="KW-1185">Reference proteome</keyword>
<dbReference type="CDD" id="cd08061">
    <property type="entry name" value="MPN_NPL4"/>
    <property type="match status" value="1"/>
</dbReference>
<dbReference type="PIRSF" id="PIRSF010052">
    <property type="entry name" value="Polyub_prc_Npl4"/>
    <property type="match status" value="1"/>
</dbReference>
<proteinExistence type="inferred from homology"/>
<dbReference type="PROSITE" id="PS50199">
    <property type="entry name" value="ZF_RANBP2_2"/>
    <property type="match status" value="1"/>
</dbReference>
<evidence type="ECO:0000256" key="7">
    <source>
        <dbReference type="PROSITE-ProRule" id="PRU00322"/>
    </source>
</evidence>
<keyword evidence="4" id="KW-0862">Zinc</keyword>
<reference evidence="11 12" key="1">
    <citation type="journal article" date="2016" name="Genome Biol. Evol.">
        <title>Gene Family Evolution Reflects Adaptation to Soil Environmental Stressors in the Genome of the Collembolan Orchesella cincta.</title>
        <authorList>
            <person name="Faddeeva-Vakhrusheva A."/>
            <person name="Derks M.F."/>
            <person name="Anvar S.Y."/>
            <person name="Agamennone V."/>
            <person name="Suring W."/>
            <person name="Smit S."/>
            <person name="van Straalen N.M."/>
            <person name="Roelofs D."/>
        </authorList>
    </citation>
    <scope>NUCLEOTIDE SEQUENCE [LARGE SCALE GENOMIC DNA]</scope>
    <source>
        <tissue evidence="11">Mixed pool</tissue>
    </source>
</reference>
<evidence type="ECO:0000313" key="11">
    <source>
        <dbReference type="EMBL" id="ODN04458.1"/>
    </source>
</evidence>
<dbReference type="InterPro" id="IPR001876">
    <property type="entry name" value="Znf_RanBP2"/>
</dbReference>
<name>A0A1D2NGR6_ORCCI</name>
<dbReference type="Gene3D" id="2.30.30.380">
    <property type="entry name" value="Zn-finger domain of Sec23/24"/>
    <property type="match status" value="1"/>
</dbReference>
<evidence type="ECO:0000256" key="6">
    <source>
        <dbReference type="ARBA" id="ARBA00074519"/>
    </source>
</evidence>
<dbReference type="SUPFAM" id="SSF90209">
    <property type="entry name" value="Ran binding protein zinc finger-like"/>
    <property type="match status" value="1"/>
</dbReference>
<dbReference type="GO" id="GO:0031625">
    <property type="term" value="F:ubiquitin protein ligase binding"/>
    <property type="evidence" value="ECO:0007669"/>
    <property type="project" value="TreeGrafter"/>
</dbReference>
<dbReference type="InterPro" id="IPR037518">
    <property type="entry name" value="MPN"/>
</dbReference>
<evidence type="ECO:0000256" key="1">
    <source>
        <dbReference type="ARBA" id="ARBA00011025"/>
    </source>
</evidence>
<evidence type="ECO:0000256" key="8">
    <source>
        <dbReference type="SAM" id="MobiDB-lite"/>
    </source>
</evidence>
<dbReference type="PROSITE" id="PS01358">
    <property type="entry name" value="ZF_RANBP2_1"/>
    <property type="match status" value="1"/>
</dbReference>
<protein>
    <recommendedName>
        <fullName evidence="6">Nuclear protein localization protein 4 homolog</fullName>
    </recommendedName>
</protein>
<feature type="compositionally biased region" description="Low complexity" evidence="8">
    <location>
        <begin position="98"/>
        <end position="113"/>
    </location>
</feature>
<dbReference type="Pfam" id="PF05020">
    <property type="entry name" value="zf-NPL4"/>
    <property type="match status" value="1"/>
</dbReference>
<dbReference type="GO" id="GO:0005634">
    <property type="term" value="C:nucleus"/>
    <property type="evidence" value="ECO:0007669"/>
    <property type="project" value="TreeGrafter"/>
</dbReference>
<dbReference type="OrthoDB" id="10251089at2759"/>
<dbReference type="AlphaFoldDB" id="A0A1D2NGR6"/>
<dbReference type="InterPro" id="IPR007716">
    <property type="entry name" value="NPL4_Zn-bd_put"/>
</dbReference>
<comment type="similarity">
    <text evidence="1">Belongs to the NPL4 family.</text>
</comment>
<keyword evidence="2" id="KW-0479">Metal-binding</keyword>
<dbReference type="InterPro" id="IPR036443">
    <property type="entry name" value="Znf_RanBP2_sf"/>
</dbReference>
<dbReference type="GO" id="GO:0043130">
    <property type="term" value="F:ubiquitin binding"/>
    <property type="evidence" value="ECO:0007669"/>
    <property type="project" value="TreeGrafter"/>
</dbReference>
<dbReference type="PANTHER" id="PTHR12710:SF0">
    <property type="entry name" value="NUCLEAR PROTEIN LOCALIZATION PROTEIN 4 HOMOLOG"/>
    <property type="match status" value="1"/>
</dbReference>
<dbReference type="Proteomes" id="UP000094527">
    <property type="component" value="Unassembled WGS sequence"/>
</dbReference>
<evidence type="ECO:0000256" key="3">
    <source>
        <dbReference type="ARBA" id="ARBA00022771"/>
    </source>
</evidence>
<dbReference type="InterPro" id="IPR016563">
    <property type="entry name" value="Npl4"/>
</dbReference>
<comment type="pathway">
    <text evidence="5">Protein degradation; proteasomal ubiquitin-dependent pathway.</text>
</comment>
<dbReference type="InterPro" id="IPR024682">
    <property type="entry name" value="Npl4_Ub-like_dom"/>
</dbReference>
<evidence type="ECO:0000256" key="5">
    <source>
        <dbReference type="ARBA" id="ARBA00060618"/>
    </source>
</evidence>
<sequence length="649" mass="72538">MVDKQITIRLQSREGLKRIQTLPSLTTKALYEKVKESFGYCSYGYTLHKDRKNLKASEVRSANSETIKQCGIKHGDIIYVEPIKGVSLFPEDEEMQDATATAGSSSSGSTPGSINDGKRKDSYFPDLPLPASRSASVGNILEDDVDITLSNQDGLIKRKKDSKMCRHGENGQCVFCAPLEPYDENYLKEQNIKHLSFHSYLRKLTGGVDKGKFAALEDLSVSIAEGCTAHPPWPKGICSKCQPSAVTLNRQIYRHVDNVMFENPHIVERFLSYWRSSGCQRMGFLFGRYEEHTDVPLGIRARVAAIYEPPQDTAKDSINFRVGLDDEKIEIVNQIASSLGLKCVGWIFTDLIPEDISKGTVKHLRGIHSYFMSAQECVTAAYFQNTFPNPCKLSPKRGYFGSKFATVIVTGDEKNQVHMVGYQVSNQCMGLVKDTCLLPTRDAPELGYVKESSEKQYVPDVFYKQKDEYGNEVTRLARPLPVEYLLVDVPVSTPKEPQFTFTFKSGITPFPVENRLVDGQIQDFNALASYLNQFNSSTSFIEIVSDFHFLVFLATMDFVSIRDYLGPLLEAIRNGDFRKANEWRQSDVWGTVEKLVEASMAPGMASNAPGSSGQQQQVIAPQSVWTCSHCTFNNVNSGPSCEMCQLPRA</sequence>
<keyword evidence="3 7" id="KW-0863">Zinc-finger</keyword>
<feature type="region of interest" description="Disordered" evidence="8">
    <location>
        <begin position="94"/>
        <end position="121"/>
    </location>
</feature>
<dbReference type="GO" id="GO:0008270">
    <property type="term" value="F:zinc ion binding"/>
    <property type="evidence" value="ECO:0007669"/>
    <property type="project" value="UniProtKB-KW"/>
</dbReference>
<dbReference type="Gene3D" id="3.10.20.90">
    <property type="entry name" value="Phosphatidylinositol 3-kinase Catalytic Subunit, Chain A, domain 1"/>
    <property type="match status" value="1"/>
</dbReference>
<evidence type="ECO:0000256" key="2">
    <source>
        <dbReference type="ARBA" id="ARBA00022723"/>
    </source>
</evidence>
<dbReference type="PANTHER" id="PTHR12710">
    <property type="entry name" value="NUCLEAR PROTEIN LOCALIZATION 4"/>
    <property type="match status" value="1"/>
</dbReference>
<dbReference type="PROSITE" id="PS50249">
    <property type="entry name" value="MPN"/>
    <property type="match status" value="1"/>
</dbReference>
<feature type="domain" description="MPN" evidence="10">
    <location>
        <begin position="259"/>
        <end position="399"/>
    </location>
</feature>
<gene>
    <name evidence="11" type="ORF">Ocin01_02233</name>
</gene>
<evidence type="ECO:0000313" key="12">
    <source>
        <dbReference type="Proteomes" id="UP000094527"/>
    </source>
</evidence>
<comment type="caution">
    <text evidence="11">The sequence shown here is derived from an EMBL/GenBank/DDBJ whole genome shotgun (WGS) entry which is preliminary data.</text>
</comment>
<accession>A0A1D2NGR6</accession>
<dbReference type="SUPFAM" id="SSF54236">
    <property type="entry name" value="Ubiquitin-like"/>
    <property type="match status" value="1"/>
</dbReference>
<organism evidence="11 12">
    <name type="scientific">Orchesella cincta</name>
    <name type="common">Springtail</name>
    <name type="synonym">Podura cincta</name>
    <dbReference type="NCBI Taxonomy" id="48709"/>
    <lineage>
        <taxon>Eukaryota</taxon>
        <taxon>Metazoa</taxon>
        <taxon>Ecdysozoa</taxon>
        <taxon>Arthropoda</taxon>
        <taxon>Hexapoda</taxon>
        <taxon>Collembola</taxon>
        <taxon>Entomobryomorpha</taxon>
        <taxon>Entomobryoidea</taxon>
        <taxon>Orchesellidae</taxon>
        <taxon>Orchesellinae</taxon>
        <taxon>Orchesella</taxon>
    </lineage>
</organism>
<dbReference type="Pfam" id="PF05021">
    <property type="entry name" value="NPL4"/>
    <property type="match status" value="1"/>
</dbReference>
<dbReference type="EMBL" id="LJIJ01000043">
    <property type="protein sequence ID" value="ODN04458.1"/>
    <property type="molecule type" value="Genomic_DNA"/>
</dbReference>
<evidence type="ECO:0000259" key="10">
    <source>
        <dbReference type="PROSITE" id="PS50249"/>
    </source>
</evidence>
<evidence type="ECO:0000259" key="9">
    <source>
        <dbReference type="PROSITE" id="PS50199"/>
    </source>
</evidence>
<dbReference type="STRING" id="48709.A0A1D2NGR6"/>
<dbReference type="FunFam" id="3.40.140.10:FF:000012">
    <property type="entry name" value="nuclear protein localization protein 4 homolog"/>
    <property type="match status" value="1"/>
</dbReference>
<dbReference type="InterPro" id="IPR029071">
    <property type="entry name" value="Ubiquitin-like_domsf"/>
</dbReference>
<dbReference type="Pfam" id="PF11543">
    <property type="entry name" value="UN_NPL4"/>
    <property type="match status" value="1"/>
</dbReference>
<evidence type="ECO:0000256" key="4">
    <source>
        <dbReference type="ARBA" id="ARBA00022833"/>
    </source>
</evidence>
<dbReference type="InterPro" id="IPR007717">
    <property type="entry name" value="NPL4_C"/>
</dbReference>